<evidence type="ECO:0008006" key="2">
    <source>
        <dbReference type="Google" id="ProtNLM"/>
    </source>
</evidence>
<protein>
    <recommendedName>
        <fullName evidence="2">Glycosyltransferase</fullName>
    </recommendedName>
</protein>
<evidence type="ECO:0000313" key="1">
    <source>
        <dbReference type="EMBL" id="QHT09065.1"/>
    </source>
</evidence>
<dbReference type="AlphaFoldDB" id="A0A6C0D037"/>
<organism evidence="1">
    <name type="scientific">viral metagenome</name>
    <dbReference type="NCBI Taxonomy" id="1070528"/>
    <lineage>
        <taxon>unclassified sequences</taxon>
        <taxon>metagenomes</taxon>
        <taxon>organismal metagenomes</taxon>
    </lineage>
</organism>
<name>A0A6C0D037_9ZZZZ</name>
<reference evidence="1" key="1">
    <citation type="journal article" date="2020" name="Nature">
        <title>Giant virus diversity and host interactions through global metagenomics.</title>
        <authorList>
            <person name="Schulz F."/>
            <person name="Roux S."/>
            <person name="Paez-Espino D."/>
            <person name="Jungbluth S."/>
            <person name="Walsh D.A."/>
            <person name="Denef V.J."/>
            <person name="McMahon K.D."/>
            <person name="Konstantinidis K.T."/>
            <person name="Eloe-Fadrosh E.A."/>
            <person name="Kyrpides N.C."/>
            <person name="Woyke T."/>
        </authorList>
    </citation>
    <scope>NUCLEOTIDE SEQUENCE</scope>
    <source>
        <strain evidence="1">GVMAG-M-3300023109-53</strain>
    </source>
</reference>
<dbReference type="EMBL" id="MN739507">
    <property type="protein sequence ID" value="QHT09065.1"/>
    <property type="molecule type" value="Genomic_DNA"/>
</dbReference>
<accession>A0A6C0D037</accession>
<sequence length="272" mass="33099">MNITFVTCWYNMKSKFDINTYKRWMSNFLNNVNNFNLVIFTNKESFSLVDEIVDKNNKNIKIIVKEYEEFETWKERENWIKNHENNNSLNKNSRWNIDWKLNMLWSEKISFVKHVRDNKIFETEWYGWCDIGYFRGGNNLSAEELRNWPNKNKINELNKEKIYYGLPGSRTDLNNYVKRLLDKNEKGFAKHLLPESQISIAGGFFISHKEKIDWWSKIYYNRLYEYFNNNVLVKDDQYVIIDCIANNLKEFNIIEEKNPIKDRWFVFQSYLS</sequence>
<proteinExistence type="predicted"/>